<organism evidence="2">
    <name type="scientific">Desulfamplus magnetovallimortis</name>
    <dbReference type="NCBI Taxonomy" id="1246637"/>
    <lineage>
        <taxon>Bacteria</taxon>
        <taxon>Pseudomonadati</taxon>
        <taxon>Thermodesulfobacteriota</taxon>
        <taxon>Desulfobacteria</taxon>
        <taxon>Desulfobacterales</taxon>
        <taxon>Desulfobacteraceae</taxon>
        <taxon>Desulfamplus</taxon>
    </lineage>
</organism>
<accession>L0R3W8</accession>
<dbReference type="EMBL" id="HF547348">
    <property type="protein sequence ID" value="CCO06693.1"/>
    <property type="molecule type" value="Genomic_DNA"/>
</dbReference>
<feature type="compositionally biased region" description="Basic and acidic residues" evidence="1">
    <location>
        <begin position="117"/>
        <end position="129"/>
    </location>
</feature>
<sequence length="153" mass="17528">MDDNHRGKFYSRMTYSISAVEYLGLVSKSLMVKGNRSLKKFGWAAIDGVTAPFARIKKRSVSNKKLYSTPYDILHLDHPALRNGNKLSDLEASISRLEERLAQLEKRGIAISGNHQKQPETAEKEKKEINEEKRAILRMLVNENKQLRKMAEN</sequence>
<reference evidence="3 4" key="3">
    <citation type="submission" date="2017-03" db="EMBL/GenBank/DDBJ databases">
        <authorList>
            <person name="Afonso C.L."/>
            <person name="Miller P.J."/>
            <person name="Scott M.A."/>
            <person name="Spackman E."/>
            <person name="Goraichik I."/>
            <person name="Dimitrov K.M."/>
            <person name="Suarez D.L."/>
            <person name="Swayne D.E."/>
        </authorList>
    </citation>
    <scope>NUCLEOTIDE SEQUENCE [LARGE SCALE GENOMIC DNA]</scope>
    <source>
        <strain evidence="3">PRJEB14757</strain>
    </source>
</reference>
<reference evidence="2" key="1">
    <citation type="submission" date="2012-10" db="EMBL/GenBank/DDBJ databases">
        <authorList>
            <person name="Lefevre C."/>
        </authorList>
    </citation>
    <scope>NUCLEOTIDE SEQUENCE</scope>
    <source>
        <strain evidence="2">BW-1</strain>
    </source>
</reference>
<dbReference type="GO" id="GO:0003677">
    <property type="term" value="F:DNA binding"/>
    <property type="evidence" value="ECO:0007669"/>
    <property type="project" value="UniProtKB-KW"/>
</dbReference>
<evidence type="ECO:0000313" key="3">
    <source>
        <dbReference type="EMBL" id="SLM32744.1"/>
    </source>
</evidence>
<name>L0R3W8_9BACT</name>
<protein>
    <submittedName>
        <fullName evidence="2">Putative DNA-binding protein</fullName>
    </submittedName>
</protein>
<dbReference type="SMR" id="L0R3W8"/>
<keyword evidence="4" id="KW-1185">Reference proteome</keyword>
<dbReference type="Proteomes" id="UP000191931">
    <property type="component" value="Unassembled WGS sequence"/>
</dbReference>
<dbReference type="EMBL" id="FWEV01000325">
    <property type="protein sequence ID" value="SLM32744.1"/>
    <property type="molecule type" value="Genomic_DNA"/>
</dbReference>
<gene>
    <name evidence="2" type="ORF">DEMABW1_80082</name>
    <name evidence="3" type="ORF">MTBBW1_80082</name>
</gene>
<evidence type="ECO:0000313" key="2">
    <source>
        <dbReference type="EMBL" id="CCO06693.1"/>
    </source>
</evidence>
<reference evidence="2" key="2">
    <citation type="submission" date="2012-12" db="EMBL/GenBank/DDBJ databases">
        <title>Region harboring genes involved in magnetosome formation of Candidatus Desulfamplus magnetosmortis.</title>
        <authorList>
            <person name="Lefevre C.T."/>
            <person name="Bazylinski D.A."/>
        </authorList>
    </citation>
    <scope>NUCLEOTIDE SEQUENCE</scope>
    <source>
        <strain evidence="2">BW-1</strain>
    </source>
</reference>
<dbReference type="RefSeq" id="WP_080798237.1">
    <property type="nucleotide sequence ID" value="NZ_LT828540.1"/>
</dbReference>
<dbReference type="AlphaFoldDB" id="L0R3W8"/>
<dbReference type="STRING" id="1246637.MTBBW1_80082"/>
<evidence type="ECO:0000313" key="4">
    <source>
        <dbReference type="Proteomes" id="UP000191931"/>
    </source>
</evidence>
<feature type="region of interest" description="Disordered" evidence="1">
    <location>
        <begin position="108"/>
        <end position="129"/>
    </location>
</feature>
<keyword evidence="2" id="KW-0238">DNA-binding</keyword>
<evidence type="ECO:0000256" key="1">
    <source>
        <dbReference type="SAM" id="MobiDB-lite"/>
    </source>
</evidence>
<proteinExistence type="predicted"/>